<dbReference type="GO" id="GO:0003677">
    <property type="term" value="F:DNA binding"/>
    <property type="evidence" value="ECO:0007669"/>
    <property type="project" value="InterPro"/>
</dbReference>
<gene>
    <name evidence="2" type="ORF">E5J99_07445</name>
</gene>
<dbReference type="Proteomes" id="UP000297739">
    <property type="component" value="Unassembled WGS sequence"/>
</dbReference>
<name>A0A4Z0PMZ5_9BACT</name>
<dbReference type="AlphaFoldDB" id="A0A4Z0PMZ5"/>
<proteinExistence type="predicted"/>
<sequence>MRWYRPIATTRKLNDNLPYECCGQPPDLKEIGRGSLGRWLPFRGSCSGRPLAPLPALVGTAPKSLIRTLGEFKADGLLELTPKNVRVLEPEKLRRARW</sequence>
<feature type="domain" description="HTH crp-type" evidence="1">
    <location>
        <begin position="56"/>
        <end position="95"/>
    </location>
</feature>
<accession>A0A4Z0PMZ5</accession>
<organism evidence="2 3">
    <name type="scientific">Hymenobacter elongatus</name>
    <dbReference type="NCBI Taxonomy" id="877208"/>
    <lineage>
        <taxon>Bacteria</taxon>
        <taxon>Pseudomonadati</taxon>
        <taxon>Bacteroidota</taxon>
        <taxon>Cytophagia</taxon>
        <taxon>Cytophagales</taxon>
        <taxon>Hymenobacteraceae</taxon>
        <taxon>Hymenobacter</taxon>
    </lineage>
</organism>
<dbReference type="InterPro" id="IPR012318">
    <property type="entry name" value="HTH_CRP"/>
</dbReference>
<reference evidence="2 3" key="1">
    <citation type="submission" date="2019-04" db="EMBL/GenBank/DDBJ databases">
        <authorList>
            <person name="Feng G."/>
            <person name="Zhang J."/>
            <person name="Zhu H."/>
        </authorList>
    </citation>
    <scope>NUCLEOTIDE SEQUENCE [LARGE SCALE GENOMIC DNA]</scope>
    <source>
        <strain evidence="2 3">JCM 17223</strain>
    </source>
</reference>
<evidence type="ECO:0000313" key="3">
    <source>
        <dbReference type="Proteomes" id="UP000297739"/>
    </source>
</evidence>
<dbReference type="EMBL" id="SRLD01000011">
    <property type="protein sequence ID" value="TGE17389.1"/>
    <property type="molecule type" value="Genomic_DNA"/>
</dbReference>
<dbReference type="Gene3D" id="1.10.10.10">
    <property type="entry name" value="Winged helix-like DNA-binding domain superfamily/Winged helix DNA-binding domain"/>
    <property type="match status" value="1"/>
</dbReference>
<dbReference type="Pfam" id="PF13545">
    <property type="entry name" value="HTH_Crp_2"/>
    <property type="match status" value="1"/>
</dbReference>
<keyword evidence="3" id="KW-1185">Reference proteome</keyword>
<comment type="caution">
    <text evidence="2">The sequence shown here is derived from an EMBL/GenBank/DDBJ whole genome shotgun (WGS) entry which is preliminary data.</text>
</comment>
<protein>
    <submittedName>
        <fullName evidence="2">Helix-turn-helix domain-containing protein</fullName>
    </submittedName>
</protein>
<dbReference type="RefSeq" id="WP_135497093.1">
    <property type="nucleotide sequence ID" value="NZ_SRLD01000011.1"/>
</dbReference>
<dbReference type="InterPro" id="IPR036388">
    <property type="entry name" value="WH-like_DNA-bd_sf"/>
</dbReference>
<evidence type="ECO:0000313" key="2">
    <source>
        <dbReference type="EMBL" id="TGE17389.1"/>
    </source>
</evidence>
<dbReference type="OrthoDB" id="9127033at2"/>
<dbReference type="GO" id="GO:0006355">
    <property type="term" value="P:regulation of DNA-templated transcription"/>
    <property type="evidence" value="ECO:0007669"/>
    <property type="project" value="InterPro"/>
</dbReference>
<evidence type="ECO:0000259" key="1">
    <source>
        <dbReference type="Pfam" id="PF13545"/>
    </source>
</evidence>